<evidence type="ECO:0000256" key="2">
    <source>
        <dbReference type="ARBA" id="ARBA00022517"/>
    </source>
</evidence>
<evidence type="ECO:0000256" key="7">
    <source>
        <dbReference type="ARBA" id="ARBA00023242"/>
    </source>
</evidence>
<dbReference type="SUPFAM" id="SSF50978">
    <property type="entry name" value="WD40 repeat-like"/>
    <property type="match status" value="2"/>
</dbReference>
<evidence type="ECO:0000256" key="3">
    <source>
        <dbReference type="ARBA" id="ARBA00022552"/>
    </source>
</evidence>
<proteinExistence type="predicted"/>
<sequence>MKSKAKETPQKADNSENAENSGNTWHLERIGGSALSLLRPVFDSRNEKVMCASGGDVLIIEAQTGALVGKLEHSETVVALHFSSVNEQLVTCTNRGDLYIWDVGTRTVVKYHKLPAVEVFAMVTLKHTYVLGVGSERQHKGTKVFKCEWPDSATEQPQWTMVIETNTTDNALPTDERMIAFSDTLIAWCCKKQIHARLLNEDGEASKSGKRVPLSYTCAEKYERVVDNDLLKFESVAVHGPTDSVAAGFSTGKIFLWYNVSNVGLARPSQFIHWQKSPVMDLVFTHEGTSLVSGGGETVLVKYTLHSAGQPTRQFLARVGGGILRVSMSSDNARCALVLDDNSVQIVHTIVMNVVASAQGLIKSRLPPSMGLKMDWAGAAGPRTLGSILTNGRPGQIQFFDPVQAMHIFSLDVSGQNLPDSDRQLYGETYTWSEVVRASTAKHWLATLECRSDAVETHLEELYLKFWQFDPDQNRFSLHTVAEYPHNGLVTEFDFRPSTDFEPCLLTAGKDGKLKIWTLNDDSKAWQCERVLTYQALPANAFAFSARSAALASGFGDVIALWQNDDWTLLGAAQVFQSDVNAEIKQIQWGMGSQEHMLVVSTDRAVIAWDTRSLSAVWVVGQKSAPMLAGDPSSGLFAAISGVHLFLFTPTSPEPLLTYLFPTAQDAVCWVAPVSANPRQRQPSEYSGQMTTVNSRLFVMSEGRELSALVPPLSRSQRSAKRKQVDEPSELKSTSADAKTPF</sequence>
<dbReference type="GO" id="GO:2000234">
    <property type="term" value="P:positive regulation of rRNA processing"/>
    <property type="evidence" value="ECO:0007669"/>
    <property type="project" value="TreeGrafter"/>
</dbReference>
<dbReference type="WBParaSite" id="PSAMB.scaffold8594size6041.g31551.t1">
    <property type="protein sequence ID" value="PSAMB.scaffold8594size6041.g31551.t1"/>
    <property type="gene ID" value="PSAMB.scaffold8594size6041.g31551"/>
</dbReference>
<dbReference type="Proteomes" id="UP000887566">
    <property type="component" value="Unplaced"/>
</dbReference>
<dbReference type="PANTHER" id="PTHR44215">
    <property type="entry name" value="WD REPEAT-CONTAINING PROTEIN 75"/>
    <property type="match status" value="1"/>
</dbReference>
<feature type="compositionally biased region" description="Polar residues" evidence="9">
    <location>
        <begin position="731"/>
        <end position="742"/>
    </location>
</feature>
<accession>A0A914XMG9</accession>
<evidence type="ECO:0000313" key="12">
    <source>
        <dbReference type="WBParaSite" id="PSAMB.scaffold8594size6041.g31551.t1"/>
    </source>
</evidence>
<name>A0A914XMG9_9BILA</name>
<dbReference type="PROSITE" id="PS50082">
    <property type="entry name" value="WD_REPEATS_2"/>
    <property type="match status" value="2"/>
</dbReference>
<dbReference type="InterPro" id="IPR057644">
    <property type="entry name" value="Beta-prop_WDR75_2nd"/>
</dbReference>
<keyword evidence="6" id="KW-0804">Transcription</keyword>
<evidence type="ECO:0000313" key="11">
    <source>
        <dbReference type="Proteomes" id="UP000887566"/>
    </source>
</evidence>
<comment type="subcellular location">
    <subcellularLocation>
        <location evidence="1">Nucleus</location>
        <location evidence="1">Nucleolus</location>
    </subcellularLocation>
</comment>
<feature type="repeat" description="WD" evidence="8">
    <location>
        <begin position="483"/>
        <end position="527"/>
    </location>
</feature>
<dbReference type="GO" id="GO:0006364">
    <property type="term" value="P:rRNA processing"/>
    <property type="evidence" value="ECO:0007669"/>
    <property type="project" value="UniProtKB-KW"/>
</dbReference>
<evidence type="ECO:0000256" key="5">
    <source>
        <dbReference type="ARBA" id="ARBA00022737"/>
    </source>
</evidence>
<feature type="compositionally biased region" description="Polar residues" evidence="9">
    <location>
        <begin position="15"/>
        <end position="24"/>
    </location>
</feature>
<dbReference type="Gene3D" id="2.130.10.10">
    <property type="entry name" value="YVTN repeat-like/Quinoprotein amine dehydrogenase"/>
    <property type="match status" value="3"/>
</dbReference>
<feature type="region of interest" description="Disordered" evidence="9">
    <location>
        <begin position="1"/>
        <end position="24"/>
    </location>
</feature>
<dbReference type="InterPro" id="IPR001680">
    <property type="entry name" value="WD40_rpt"/>
</dbReference>
<dbReference type="InterPro" id="IPR036322">
    <property type="entry name" value="WD40_repeat_dom_sf"/>
</dbReference>
<dbReference type="Pfam" id="PF23769">
    <property type="entry name" value="Beta-prop_WDR75_2nd"/>
    <property type="match status" value="1"/>
</dbReference>
<dbReference type="Pfam" id="PF23869">
    <property type="entry name" value="Beta-prop_WDR75_1st"/>
    <property type="match status" value="1"/>
</dbReference>
<evidence type="ECO:0000256" key="4">
    <source>
        <dbReference type="ARBA" id="ARBA00022574"/>
    </source>
</evidence>
<dbReference type="GO" id="GO:0003723">
    <property type="term" value="F:RNA binding"/>
    <property type="evidence" value="ECO:0007669"/>
    <property type="project" value="InterPro"/>
</dbReference>
<feature type="repeat" description="WD" evidence="8">
    <location>
        <begin position="70"/>
        <end position="111"/>
    </location>
</feature>
<dbReference type="AlphaFoldDB" id="A0A914XMG9"/>
<feature type="compositionally biased region" description="Basic and acidic residues" evidence="9">
    <location>
        <begin position="1"/>
        <end position="14"/>
    </location>
</feature>
<evidence type="ECO:0000256" key="8">
    <source>
        <dbReference type="PROSITE-ProRule" id="PRU00221"/>
    </source>
</evidence>
<reference evidence="12" key="1">
    <citation type="submission" date="2022-11" db="UniProtKB">
        <authorList>
            <consortium name="WormBaseParasite"/>
        </authorList>
    </citation>
    <scope>IDENTIFICATION</scope>
</reference>
<dbReference type="GO" id="GO:0032040">
    <property type="term" value="C:small-subunit processome"/>
    <property type="evidence" value="ECO:0007669"/>
    <property type="project" value="InterPro"/>
</dbReference>
<protein>
    <submittedName>
        <fullName evidence="12">WD repeat-containing protein 75</fullName>
    </submittedName>
</protein>
<evidence type="ECO:0000256" key="1">
    <source>
        <dbReference type="ARBA" id="ARBA00004604"/>
    </source>
</evidence>
<keyword evidence="3" id="KW-0698">rRNA processing</keyword>
<dbReference type="PANTHER" id="PTHR44215:SF1">
    <property type="entry name" value="WD REPEAT-CONTAINING PROTEIN 75"/>
    <property type="match status" value="1"/>
</dbReference>
<keyword evidence="4 8" id="KW-0853">WD repeat</keyword>
<dbReference type="InterPro" id="IPR053826">
    <property type="entry name" value="WDR75"/>
</dbReference>
<dbReference type="InterPro" id="IPR015943">
    <property type="entry name" value="WD40/YVTN_repeat-like_dom_sf"/>
</dbReference>
<keyword evidence="7" id="KW-0539">Nucleus</keyword>
<feature type="region of interest" description="Disordered" evidence="9">
    <location>
        <begin position="709"/>
        <end position="742"/>
    </location>
</feature>
<feature type="domain" description="WD repeat-containing protein 75 second beta-propeller" evidence="10">
    <location>
        <begin position="387"/>
        <end position="675"/>
    </location>
</feature>
<evidence type="ECO:0000256" key="9">
    <source>
        <dbReference type="SAM" id="MobiDB-lite"/>
    </source>
</evidence>
<dbReference type="SMART" id="SM00320">
    <property type="entry name" value="WD40"/>
    <property type="match status" value="5"/>
</dbReference>
<keyword evidence="11" id="KW-1185">Reference proteome</keyword>
<evidence type="ECO:0000256" key="6">
    <source>
        <dbReference type="ARBA" id="ARBA00023163"/>
    </source>
</evidence>
<evidence type="ECO:0000259" key="10">
    <source>
        <dbReference type="Pfam" id="PF23769"/>
    </source>
</evidence>
<keyword evidence="2" id="KW-0690">Ribosome biogenesis</keyword>
<keyword evidence="5" id="KW-0677">Repeat</keyword>
<organism evidence="11 12">
    <name type="scientific">Plectus sambesii</name>
    <dbReference type="NCBI Taxonomy" id="2011161"/>
    <lineage>
        <taxon>Eukaryota</taxon>
        <taxon>Metazoa</taxon>
        <taxon>Ecdysozoa</taxon>
        <taxon>Nematoda</taxon>
        <taxon>Chromadorea</taxon>
        <taxon>Plectida</taxon>
        <taxon>Plectina</taxon>
        <taxon>Plectoidea</taxon>
        <taxon>Plectidae</taxon>
        <taxon>Plectus</taxon>
    </lineage>
</organism>
<dbReference type="GO" id="GO:0045943">
    <property type="term" value="P:positive regulation of transcription by RNA polymerase I"/>
    <property type="evidence" value="ECO:0007669"/>
    <property type="project" value="InterPro"/>
</dbReference>